<feature type="region of interest" description="Disordered" evidence="1">
    <location>
        <begin position="57"/>
        <end position="96"/>
    </location>
</feature>
<feature type="compositionally biased region" description="Basic residues" evidence="1">
    <location>
        <begin position="162"/>
        <end position="179"/>
    </location>
</feature>
<evidence type="ECO:0000313" key="3">
    <source>
        <dbReference type="EMBL" id="VEU19673.1"/>
    </source>
</evidence>
<reference evidence="3 4" key="1">
    <citation type="submission" date="2018-12" db="EMBL/GenBank/DDBJ databases">
        <authorList>
            <person name="Tiukova I."/>
            <person name="Dainat J."/>
        </authorList>
    </citation>
    <scope>NUCLEOTIDE SEQUENCE [LARGE SCALE GENOMIC DNA]</scope>
</reference>
<sequence length="388" mass="44503">MHKSETESATTADIELYEPAELSRSDPSLIPQIGSVFRQLANMSHSYNYYNFQVQHQSENDQDSEQSFESHSQLDQQISQVSQVSQASSPQLPQIPQIPITAGDVVKFEDSIFSDLSAEPLGNYITTPALGQIPNFYEQPVNPDISYPQQVGEIPEVSADAKKRRKTGGRTQPPRRKRNRDAAPSQYTFVGILPDKPLTPFHFLPYYRQLNGLSFENFKHLNNMNPHIIYERNKKFQTNVYEPAVNKKYSISTEEAGQGKLKASSQGNFALCPYCQLTHENLSDNCERMFYKRNDSNYLHHMIQYHGIFSNGELVKDPEVRGWALTPTDKSPVEVVQCPYCGDFVSLKKFKPDNQNEHRLLKYLRHVKERHKTGKNLQIVQRQHLDLP</sequence>
<name>A0A448YFF8_BRENA</name>
<dbReference type="OrthoDB" id="3986137at2759"/>
<protein>
    <submittedName>
        <fullName evidence="3">DEKNAAC100434</fullName>
    </submittedName>
</protein>
<dbReference type="EMBL" id="CAACVR010000001">
    <property type="protein sequence ID" value="VEU19673.1"/>
    <property type="molecule type" value="Genomic_DNA"/>
</dbReference>
<evidence type="ECO:0000259" key="2">
    <source>
        <dbReference type="Pfam" id="PF14616"/>
    </source>
</evidence>
<feature type="compositionally biased region" description="Low complexity" evidence="1">
    <location>
        <begin position="73"/>
        <end position="96"/>
    </location>
</feature>
<evidence type="ECO:0000313" key="4">
    <source>
        <dbReference type="Proteomes" id="UP000290900"/>
    </source>
</evidence>
<keyword evidence="4" id="KW-1185">Reference proteome</keyword>
<dbReference type="Proteomes" id="UP000290900">
    <property type="component" value="Unassembled WGS sequence"/>
</dbReference>
<feature type="region of interest" description="Disordered" evidence="1">
    <location>
        <begin position="1"/>
        <end position="25"/>
    </location>
</feature>
<feature type="region of interest" description="Disordered" evidence="1">
    <location>
        <begin position="154"/>
        <end position="185"/>
    </location>
</feature>
<organism evidence="3 4">
    <name type="scientific">Brettanomyces naardenensis</name>
    <name type="common">Yeast</name>
    <dbReference type="NCBI Taxonomy" id="13370"/>
    <lineage>
        <taxon>Eukaryota</taxon>
        <taxon>Fungi</taxon>
        <taxon>Dikarya</taxon>
        <taxon>Ascomycota</taxon>
        <taxon>Saccharomycotina</taxon>
        <taxon>Pichiomycetes</taxon>
        <taxon>Pichiales</taxon>
        <taxon>Pichiaceae</taxon>
        <taxon>Brettanomyces</taxon>
    </lineage>
</organism>
<dbReference type="InterPro" id="IPR028012">
    <property type="entry name" value="Rua1_C"/>
</dbReference>
<dbReference type="AlphaFoldDB" id="A0A448YFF8"/>
<dbReference type="Pfam" id="PF14616">
    <property type="entry name" value="Rua1_C"/>
    <property type="match status" value="1"/>
</dbReference>
<gene>
    <name evidence="3" type="ORF">BRENAR_LOCUS410</name>
</gene>
<accession>A0A448YFF8</accession>
<dbReference type="InParanoid" id="A0A448YFF8"/>
<feature type="domain" description="Transcription regulator Rua1 C-terminal" evidence="2">
    <location>
        <begin position="239"/>
        <end position="371"/>
    </location>
</feature>
<evidence type="ECO:0000256" key="1">
    <source>
        <dbReference type="SAM" id="MobiDB-lite"/>
    </source>
</evidence>
<proteinExistence type="predicted"/>